<evidence type="ECO:0000259" key="1">
    <source>
        <dbReference type="Pfam" id="PF18899"/>
    </source>
</evidence>
<gene>
    <name evidence="2" type="ORF">SDC9_51460</name>
</gene>
<dbReference type="Pfam" id="PF18899">
    <property type="entry name" value="DUF5655"/>
    <property type="match status" value="1"/>
</dbReference>
<reference evidence="2" key="1">
    <citation type="submission" date="2019-08" db="EMBL/GenBank/DDBJ databases">
        <authorList>
            <person name="Kucharzyk K."/>
            <person name="Murdoch R.W."/>
            <person name="Higgins S."/>
            <person name="Loffler F."/>
        </authorList>
    </citation>
    <scope>NUCLEOTIDE SEQUENCE</scope>
</reference>
<accession>A0A644WMX0</accession>
<comment type="caution">
    <text evidence="2">The sequence shown here is derived from an EMBL/GenBank/DDBJ whole genome shotgun (WGS) entry which is preliminary data.</text>
</comment>
<proteinExistence type="predicted"/>
<dbReference type="InterPro" id="IPR043714">
    <property type="entry name" value="DUF5655"/>
</dbReference>
<organism evidence="2">
    <name type="scientific">bioreactor metagenome</name>
    <dbReference type="NCBI Taxonomy" id="1076179"/>
    <lineage>
        <taxon>unclassified sequences</taxon>
        <taxon>metagenomes</taxon>
        <taxon>ecological metagenomes</taxon>
    </lineage>
</organism>
<protein>
    <recommendedName>
        <fullName evidence="1">DUF5655 domain-containing protein</fullName>
    </recommendedName>
</protein>
<dbReference type="AlphaFoldDB" id="A0A644WMX0"/>
<dbReference type="EMBL" id="VSSQ01001107">
    <property type="protein sequence ID" value="MPM05172.1"/>
    <property type="molecule type" value="Genomic_DNA"/>
</dbReference>
<evidence type="ECO:0000313" key="2">
    <source>
        <dbReference type="EMBL" id="MPM05172.1"/>
    </source>
</evidence>
<sequence>MTAEQFFTNYPRSHDLYISVENAIIALGPYSVKVTKSQIAFLVGKPFAYVWIPGRYQKGNTAPLVLSLPLSYRDETVVWKEVYQVRKSAYMHHKELWTAEDLDQKLIDLLAHIYQEVRSKHA</sequence>
<feature type="domain" description="DUF5655" evidence="1">
    <location>
        <begin position="12"/>
        <end position="114"/>
    </location>
</feature>
<name>A0A644WMX0_9ZZZZ</name>